<gene>
    <name evidence="2" type="ORF">IEO21_08825</name>
</gene>
<dbReference type="EMBL" id="JADOXO010000349">
    <property type="protein sequence ID" value="KAF9806035.1"/>
    <property type="molecule type" value="Genomic_DNA"/>
</dbReference>
<evidence type="ECO:0000256" key="1">
    <source>
        <dbReference type="SAM" id="SignalP"/>
    </source>
</evidence>
<evidence type="ECO:0008006" key="4">
    <source>
        <dbReference type="Google" id="ProtNLM"/>
    </source>
</evidence>
<reference evidence="2" key="1">
    <citation type="submission" date="2020-11" db="EMBL/GenBank/DDBJ databases">
        <authorList>
            <person name="Koelle M."/>
            <person name="Horta M.A.C."/>
            <person name="Nowrousian M."/>
            <person name="Ohm R.A."/>
            <person name="Benz P."/>
            <person name="Pilgard A."/>
        </authorList>
    </citation>
    <scope>NUCLEOTIDE SEQUENCE</scope>
    <source>
        <strain evidence="2">FPRL280</strain>
    </source>
</reference>
<feature type="signal peptide" evidence="1">
    <location>
        <begin position="1"/>
        <end position="18"/>
    </location>
</feature>
<accession>A0A8H7NVN0</accession>
<dbReference type="AlphaFoldDB" id="A0A8H7NVN0"/>
<protein>
    <recommendedName>
        <fullName evidence="4">Secreted protein</fullName>
    </recommendedName>
</protein>
<proteinExistence type="predicted"/>
<name>A0A8H7NVN0_9APHY</name>
<comment type="caution">
    <text evidence="2">The sequence shown here is derived from an EMBL/GenBank/DDBJ whole genome shotgun (WGS) entry which is preliminary data.</text>
</comment>
<sequence>MLQFQCWKFMVLLAPGHAQRRGDSNAAETKTIRSVFVEIFVFLVGGRSARICLCWTRATSFVKSAILGRWTVDAIRAPRITVGCAEMFSTFL</sequence>
<evidence type="ECO:0000313" key="3">
    <source>
        <dbReference type="Proteomes" id="UP000639403"/>
    </source>
</evidence>
<dbReference type="Proteomes" id="UP000639403">
    <property type="component" value="Unassembled WGS sequence"/>
</dbReference>
<evidence type="ECO:0000313" key="2">
    <source>
        <dbReference type="EMBL" id="KAF9806035.1"/>
    </source>
</evidence>
<organism evidence="2 3">
    <name type="scientific">Rhodonia placenta</name>
    <dbReference type="NCBI Taxonomy" id="104341"/>
    <lineage>
        <taxon>Eukaryota</taxon>
        <taxon>Fungi</taxon>
        <taxon>Dikarya</taxon>
        <taxon>Basidiomycota</taxon>
        <taxon>Agaricomycotina</taxon>
        <taxon>Agaricomycetes</taxon>
        <taxon>Polyporales</taxon>
        <taxon>Adustoporiaceae</taxon>
        <taxon>Rhodonia</taxon>
    </lineage>
</organism>
<keyword evidence="1" id="KW-0732">Signal</keyword>
<feature type="chain" id="PRO_5034152977" description="Secreted protein" evidence="1">
    <location>
        <begin position="19"/>
        <end position="92"/>
    </location>
</feature>
<reference evidence="2" key="2">
    <citation type="journal article" name="Front. Microbiol.">
        <title>Degradative Capacity of Two Strains of Rhodonia placenta: From Phenotype to Genotype.</title>
        <authorList>
            <person name="Kolle M."/>
            <person name="Horta M.A.C."/>
            <person name="Nowrousian M."/>
            <person name="Ohm R.A."/>
            <person name="Benz J.P."/>
            <person name="Pilgard A."/>
        </authorList>
    </citation>
    <scope>NUCLEOTIDE SEQUENCE</scope>
    <source>
        <strain evidence="2">FPRL280</strain>
    </source>
</reference>